<organism evidence="6 7">
    <name type="scientific">Fusarium oxysporum</name>
    <name type="common">Fusarium vascular wilt</name>
    <dbReference type="NCBI Taxonomy" id="5507"/>
    <lineage>
        <taxon>Eukaryota</taxon>
        <taxon>Fungi</taxon>
        <taxon>Dikarya</taxon>
        <taxon>Ascomycota</taxon>
        <taxon>Pezizomycotina</taxon>
        <taxon>Sordariomycetes</taxon>
        <taxon>Hypocreomycetidae</taxon>
        <taxon>Hypocreales</taxon>
        <taxon>Nectriaceae</taxon>
        <taxon>Fusarium</taxon>
        <taxon>Fusarium oxysporum species complex</taxon>
    </lineage>
</organism>
<evidence type="ECO:0000313" key="6">
    <source>
        <dbReference type="EMBL" id="RKK96825.1"/>
    </source>
</evidence>
<reference evidence="6 7" key="1">
    <citation type="journal article" date="2018" name="Sci. Rep.">
        <title>Characterisation of pathogen-specific regions and novel effector candidates in Fusarium oxysporum f. sp. cepae.</title>
        <authorList>
            <person name="Armitage A.D."/>
            <person name="Taylor A."/>
            <person name="Sobczyk M.K."/>
            <person name="Baxter L."/>
            <person name="Greenfield B.P."/>
            <person name="Bates H.J."/>
            <person name="Wilson F."/>
            <person name="Jackson A.C."/>
            <person name="Ott S."/>
            <person name="Harrison R.J."/>
            <person name="Clarkson J.P."/>
        </authorList>
    </citation>
    <scope>NUCLEOTIDE SEQUENCE [LARGE SCALE GENOMIC DNA]</scope>
    <source>
        <strain evidence="6 7">Fo_A28</strain>
    </source>
</reference>
<comment type="caution">
    <text evidence="6">The sequence shown here is derived from an EMBL/GenBank/DDBJ whole genome shotgun (WGS) entry which is preliminary data.</text>
</comment>
<dbReference type="Pfam" id="PF25053">
    <property type="entry name" value="DUF7791"/>
    <property type="match status" value="1"/>
</dbReference>
<dbReference type="VEuPathDB" id="FungiDB:FOZG_16647"/>
<feature type="domain" description="Nephrocystin 3-like N-terminal" evidence="4">
    <location>
        <begin position="323"/>
        <end position="484"/>
    </location>
</feature>
<dbReference type="SUPFAM" id="SSF52540">
    <property type="entry name" value="P-loop containing nucleoside triphosphate hydrolases"/>
    <property type="match status" value="1"/>
</dbReference>
<evidence type="ECO:0000256" key="3">
    <source>
        <dbReference type="SAM" id="SignalP"/>
    </source>
</evidence>
<dbReference type="VEuPathDB" id="FungiDB:HZS61_005589"/>
<dbReference type="VEuPathDB" id="FungiDB:FOXG_16501"/>
<sequence>MLTGFEALGAVSAVLQVVSFATDVAVACKNAYDGATTSEDDLHRHAKQMSEAVNRVHTRCEQMKNANSKFASPKLQNIAKECKDAADKLEAEVRCVTKLQAQGDILRSVRKAFRASKHQKGLQALQESLLMYQQVVKIELTSHLCSQSDAIHFQQDASFQKMDNDVKFLINRLAEGITDVKDLVKQEHATTRNAFAKEGARVEAAINSHTDSQVLELRTTAETERKCEVFLQSLKTPRMNQRYNDVMDSRDASFKQVFASYEDMRAMFYEDSEHSDDSGDKDGLNKDNDQDDGGDSESCQSSETIRDLDCISHLDEIHHSWDCFNSWLQSDNKLFYIRGKPGSGKSTLVKFILDQDQTRDLVRRWNPDAIIISHFFWKIGSEEQNGIKGLWCSLLYQRLKYQQDLILRTLQRYNHLSLHSDYHDWSVEDLEAVWAYVATFDGPRMCIFIDGLDEFQHKDGFSKLSQTIKYISEFPETKLCVSTRHEAHIKRWLETEKAAGILLENLTRFDMLAFVQKETHHLLPNSHISSESFNRLRRQLVDKAQGVFLWLHLATRSIIEGIENHDSESMLFKRLEETPGDLENLYADMWQRLNAKSTVYQETARRYFRYVLHGSHICIESYSWWYFTSLPLTLQIACAENHELQEKLLGGTSIMELSEILRICNETKASIHKRCAGLLEIHQMGVSFEKIGDNSAAFNEIFGEVAFIHRTAHDFLTDTEVGRGILGCETLDKFPSQQGLLKGLVCAVIILASERALACKMDVVIRQITNFAERWESNGLQLATEMLDVIQPLYDKHVLRSDIWPWVPRLPFLSYLVNNDLFEDFIVSRLTRESSTDLATSILREAWNPKNDVELPQRIFDTLNTFGADPHEHGVLSGMPELVVFFRSGTAFTNLLTTFIMSTQTDHEDETLLTPMRSKVLYPDEACQTLEMAIHMAKTCQNLNAAVALFASLSEAGNMVILPFDEVRRSLKMFHKIKFQSNLVVFEVNLQFLLLYLLSVLGTVLAESELTGPRVQDVMSKIDSPAAKLRYFLRPKAIENTLKQDISSSPKFKRILSPTASLPRNVLESLFSVNFRDHSQESCVPYEGQRDPFTIENYIRDLEIEEVDAENVVASLAKENLGICTSEDAGISPCLEYLGSLRMFATSSGKLFPLTIGQLEEAAASRESLEDHR</sequence>
<feature type="region of interest" description="Disordered" evidence="2">
    <location>
        <begin position="271"/>
        <end position="300"/>
    </location>
</feature>
<dbReference type="PANTHER" id="PTHR10039">
    <property type="entry name" value="AMELOGENIN"/>
    <property type="match status" value="1"/>
</dbReference>
<dbReference type="InterPro" id="IPR056693">
    <property type="entry name" value="DUF7791"/>
</dbReference>
<name>A0A420PWC7_FUSOX</name>
<evidence type="ECO:0000256" key="1">
    <source>
        <dbReference type="ARBA" id="ARBA00022737"/>
    </source>
</evidence>
<evidence type="ECO:0000259" key="5">
    <source>
        <dbReference type="Pfam" id="PF25053"/>
    </source>
</evidence>
<dbReference type="AlphaFoldDB" id="A0A420PWC7"/>
<dbReference type="Pfam" id="PF24883">
    <property type="entry name" value="NPHP3_N"/>
    <property type="match status" value="1"/>
</dbReference>
<accession>A0A420PWC7</accession>
<evidence type="ECO:0000256" key="2">
    <source>
        <dbReference type="SAM" id="MobiDB-lite"/>
    </source>
</evidence>
<dbReference type="VEuPathDB" id="FungiDB:FOIG_14774"/>
<dbReference type="InterPro" id="IPR056884">
    <property type="entry name" value="NPHP3-like_N"/>
</dbReference>
<dbReference type="VEuPathDB" id="FungiDB:FOC4_g10002615"/>
<dbReference type="EMBL" id="MRCY01000117">
    <property type="protein sequence ID" value="RKK96825.1"/>
    <property type="molecule type" value="Genomic_DNA"/>
</dbReference>
<dbReference type="PANTHER" id="PTHR10039:SF5">
    <property type="entry name" value="NACHT DOMAIN-CONTAINING PROTEIN"/>
    <property type="match status" value="1"/>
</dbReference>
<feature type="chain" id="PRO_5041090031" evidence="3">
    <location>
        <begin position="22"/>
        <end position="1173"/>
    </location>
</feature>
<keyword evidence="1" id="KW-0677">Repeat</keyword>
<dbReference type="VEuPathDB" id="FungiDB:FOC1_g10008895"/>
<proteinExistence type="predicted"/>
<feature type="signal peptide" evidence="3">
    <location>
        <begin position="1"/>
        <end position="21"/>
    </location>
</feature>
<evidence type="ECO:0000313" key="7">
    <source>
        <dbReference type="Proteomes" id="UP000285860"/>
    </source>
</evidence>
<keyword evidence="3" id="KW-0732">Signal</keyword>
<gene>
    <name evidence="6" type="ORF">BFJ68_g14246</name>
</gene>
<dbReference type="Proteomes" id="UP000285860">
    <property type="component" value="Unassembled WGS sequence"/>
</dbReference>
<dbReference type="InterPro" id="IPR027417">
    <property type="entry name" value="P-loop_NTPase"/>
</dbReference>
<protein>
    <submittedName>
        <fullName evidence="6">Uncharacterized protein</fullName>
    </submittedName>
</protein>
<dbReference type="VEuPathDB" id="FungiDB:FOMG_13369"/>
<feature type="compositionally biased region" description="Basic and acidic residues" evidence="2">
    <location>
        <begin position="271"/>
        <end position="288"/>
    </location>
</feature>
<feature type="domain" description="DUF7791" evidence="5">
    <location>
        <begin position="598"/>
        <end position="752"/>
    </location>
</feature>
<dbReference type="Gene3D" id="3.40.50.300">
    <property type="entry name" value="P-loop containing nucleotide triphosphate hydrolases"/>
    <property type="match status" value="1"/>
</dbReference>
<evidence type="ECO:0000259" key="4">
    <source>
        <dbReference type="Pfam" id="PF24883"/>
    </source>
</evidence>